<dbReference type="GO" id="GO:0051301">
    <property type="term" value="P:cell division"/>
    <property type="evidence" value="ECO:0007669"/>
    <property type="project" value="UniProtKB-KW"/>
</dbReference>
<keyword evidence="4" id="KW-0132">Cell division</keyword>
<reference evidence="4 5" key="1">
    <citation type="submission" date="2020-08" db="EMBL/GenBank/DDBJ databases">
        <title>Genomic Encyclopedia of Type Strains, Phase IV (KMG-IV): sequencing the most valuable type-strain genomes for metagenomic binning, comparative biology and taxonomic classification.</title>
        <authorList>
            <person name="Goeker M."/>
        </authorList>
    </citation>
    <scope>NUCLEOTIDE SEQUENCE [LARGE SCALE GENOMIC DNA]</scope>
    <source>
        <strain evidence="4 5">DSM 11275</strain>
    </source>
</reference>
<sequence length="256" mass="26888">MPPASHNSPSSQEDSPKRLCLRPTSLLAASFLVVAAIALAYVGGVMSGRAYWRSHASQSVVVEGAQGKGVIVEPIDETAPKQRILAPEELRFARLLRGETLPPGMTDGPQPLAPAVGAQAAAQPGAKAPAGQPAAQPGAQRQQGGAPVNTSATPAGQAAQATQENHPVVLNSLQPVGNMFDYVFQVGAFKDEESVDGLRQRLEGRGLRTRLQRSGKLLVILVLLRGNEARAAEVVHACESLNLGKPILRSKTPVKQ</sequence>
<organism evidence="4 5">
    <name type="scientific">Desulfovibrio intestinalis</name>
    <dbReference type="NCBI Taxonomy" id="58621"/>
    <lineage>
        <taxon>Bacteria</taxon>
        <taxon>Pseudomonadati</taxon>
        <taxon>Thermodesulfobacteriota</taxon>
        <taxon>Desulfovibrionia</taxon>
        <taxon>Desulfovibrionales</taxon>
        <taxon>Desulfovibrionaceae</taxon>
        <taxon>Desulfovibrio</taxon>
    </lineage>
</organism>
<dbReference type="EMBL" id="JACHGO010000002">
    <property type="protein sequence ID" value="MBB5142648.1"/>
    <property type="molecule type" value="Genomic_DNA"/>
</dbReference>
<dbReference type="Pfam" id="PF05036">
    <property type="entry name" value="SPOR"/>
    <property type="match status" value="1"/>
</dbReference>
<evidence type="ECO:0000259" key="3">
    <source>
        <dbReference type="PROSITE" id="PS51724"/>
    </source>
</evidence>
<proteinExistence type="predicted"/>
<keyword evidence="2" id="KW-0472">Membrane</keyword>
<comment type="caution">
    <text evidence="4">The sequence shown here is derived from an EMBL/GenBank/DDBJ whole genome shotgun (WGS) entry which is preliminary data.</text>
</comment>
<dbReference type="InterPro" id="IPR036680">
    <property type="entry name" value="SPOR-like_sf"/>
</dbReference>
<gene>
    <name evidence="4" type="ORF">HNQ38_000727</name>
</gene>
<feature type="domain" description="SPOR" evidence="3">
    <location>
        <begin position="176"/>
        <end position="256"/>
    </location>
</feature>
<name>A0A7W8C0J9_9BACT</name>
<feature type="compositionally biased region" description="Low complexity" evidence="1">
    <location>
        <begin position="108"/>
        <end position="163"/>
    </location>
</feature>
<dbReference type="GO" id="GO:0042834">
    <property type="term" value="F:peptidoglycan binding"/>
    <property type="evidence" value="ECO:0007669"/>
    <property type="project" value="InterPro"/>
</dbReference>
<dbReference type="InterPro" id="IPR007730">
    <property type="entry name" value="SPOR-like_dom"/>
</dbReference>
<evidence type="ECO:0000256" key="1">
    <source>
        <dbReference type="SAM" id="MobiDB-lite"/>
    </source>
</evidence>
<evidence type="ECO:0000313" key="5">
    <source>
        <dbReference type="Proteomes" id="UP000539075"/>
    </source>
</evidence>
<keyword evidence="4" id="KW-0131">Cell cycle</keyword>
<keyword evidence="5" id="KW-1185">Reference proteome</keyword>
<dbReference type="RefSeq" id="WP_183718034.1">
    <property type="nucleotide sequence ID" value="NZ_JACHGO010000002.1"/>
</dbReference>
<accession>A0A7W8C0J9</accession>
<feature type="region of interest" description="Disordered" evidence="1">
    <location>
        <begin position="99"/>
        <end position="163"/>
    </location>
</feature>
<dbReference type="AlphaFoldDB" id="A0A7W8C0J9"/>
<feature type="transmembrane region" description="Helical" evidence="2">
    <location>
        <begin position="26"/>
        <end position="46"/>
    </location>
</feature>
<protein>
    <submittedName>
        <fullName evidence="4">Cell division septation protein DedD</fullName>
    </submittedName>
</protein>
<dbReference type="Proteomes" id="UP000539075">
    <property type="component" value="Unassembled WGS sequence"/>
</dbReference>
<dbReference type="SUPFAM" id="SSF110997">
    <property type="entry name" value="Sporulation related repeat"/>
    <property type="match status" value="1"/>
</dbReference>
<evidence type="ECO:0000256" key="2">
    <source>
        <dbReference type="SAM" id="Phobius"/>
    </source>
</evidence>
<dbReference type="PROSITE" id="PS51724">
    <property type="entry name" value="SPOR"/>
    <property type="match status" value="1"/>
</dbReference>
<keyword evidence="2" id="KW-0812">Transmembrane</keyword>
<evidence type="ECO:0000313" key="4">
    <source>
        <dbReference type="EMBL" id="MBB5142648.1"/>
    </source>
</evidence>
<keyword evidence="2" id="KW-1133">Transmembrane helix</keyword>